<reference evidence="4 5" key="1">
    <citation type="journal article" date="2019" name="Int. J. Syst. Evol. Microbiol.">
        <title>The Global Catalogue of Microorganisms (GCM) 10K type strain sequencing project: providing services to taxonomists for standard genome sequencing and annotation.</title>
        <authorList>
            <consortium name="The Broad Institute Genomics Platform"/>
            <consortium name="The Broad Institute Genome Sequencing Center for Infectious Disease"/>
            <person name="Wu L."/>
            <person name="Ma J."/>
        </authorList>
    </citation>
    <scope>NUCLEOTIDE SEQUENCE [LARGE SCALE GENOMIC DNA]</scope>
    <source>
        <strain evidence="4 5">JCM 14306</strain>
    </source>
</reference>
<proteinExistence type="inferred from homology"/>
<feature type="domain" description="Activator of Hsp90 ATPase homologue 1/2-like C-terminal" evidence="2">
    <location>
        <begin position="299"/>
        <end position="412"/>
    </location>
</feature>
<name>A0ABN2EVD0_9ACTN</name>
<evidence type="ECO:0000259" key="2">
    <source>
        <dbReference type="Pfam" id="PF08327"/>
    </source>
</evidence>
<dbReference type="RefSeq" id="WP_344107593.1">
    <property type="nucleotide sequence ID" value="NZ_BAAANE010000001.1"/>
</dbReference>
<evidence type="ECO:0000313" key="4">
    <source>
        <dbReference type="EMBL" id="GAA1619191.1"/>
    </source>
</evidence>
<dbReference type="EMBL" id="BAAANE010000001">
    <property type="protein sequence ID" value="GAA1619191.1"/>
    <property type="molecule type" value="Genomic_DNA"/>
</dbReference>
<dbReference type="Pfam" id="PF12706">
    <property type="entry name" value="Lactamase_B_2"/>
    <property type="match status" value="1"/>
</dbReference>
<feature type="domain" description="Metallo-beta-lactamase" evidence="3">
    <location>
        <begin position="43"/>
        <end position="221"/>
    </location>
</feature>
<dbReference type="InterPro" id="IPR001279">
    <property type="entry name" value="Metallo-B-lactamas"/>
</dbReference>
<dbReference type="InterPro" id="IPR023393">
    <property type="entry name" value="START-like_dom_sf"/>
</dbReference>
<dbReference type="Pfam" id="PF08327">
    <property type="entry name" value="AHSA1"/>
    <property type="match status" value="1"/>
</dbReference>
<evidence type="ECO:0008006" key="6">
    <source>
        <dbReference type="Google" id="ProtNLM"/>
    </source>
</evidence>
<dbReference type="CDD" id="cd07814">
    <property type="entry name" value="SRPBCC_CalC_Aha1-like"/>
    <property type="match status" value="1"/>
</dbReference>
<dbReference type="SUPFAM" id="SSF56281">
    <property type="entry name" value="Metallo-hydrolase/oxidoreductase"/>
    <property type="match status" value="1"/>
</dbReference>
<dbReference type="PANTHER" id="PTHR43546">
    <property type="entry name" value="UPF0173 METAL-DEPENDENT HYDROLASE MJ1163-RELATED"/>
    <property type="match status" value="1"/>
</dbReference>
<evidence type="ECO:0000256" key="1">
    <source>
        <dbReference type="ARBA" id="ARBA00006817"/>
    </source>
</evidence>
<dbReference type="SUPFAM" id="SSF55961">
    <property type="entry name" value="Bet v1-like"/>
    <property type="match status" value="1"/>
</dbReference>
<sequence length="425" mass="47070">MDSITFIGTATTLIRLGSFTVLTDPNFLHKGQRAYLGKGIWSRRLTEPALQPGDLPELDAVVLSHLHGDHFDRIARRELDRTVPLVTTEPAADRLSKYGFVTHGLPVWQSYQMNRGGESLTIEALPGIHARGVFGRLLPPVMGSLLVHRANGRVQSRVYLSGDTLTGDHLDEIRERHPAIDAAVVHLGGTRILWATVTMDAAQGLDFLRRVRPGLAVPVHYDDYRVFKSPLSEFLSVVANDREQWRIEAPARGETVELPAGRPGRLRPVPAPEPEPIGIRALRAIDGEPDLQLSWRLECSPDKIWPALTHPDLLSKWLGPTQLSDTDFGVFRVRCNDDGLERTGVVVTCDPGVSLQVDWVEPRDQRTRVAVNLVPDGRGTLLMLTCHDAPRARGTAYQEVWQERLRRLTQHLGVAAEPAPAGQSG</sequence>
<dbReference type="Gene3D" id="3.30.530.20">
    <property type="match status" value="1"/>
</dbReference>
<dbReference type="InterPro" id="IPR036866">
    <property type="entry name" value="RibonucZ/Hydroxyglut_hydro"/>
</dbReference>
<evidence type="ECO:0000259" key="3">
    <source>
        <dbReference type="Pfam" id="PF12706"/>
    </source>
</evidence>
<dbReference type="PANTHER" id="PTHR43546:SF7">
    <property type="entry name" value="METALLO-BETA-LACTAMASE DOMAIN-CONTAINING PROTEIN"/>
    <property type="match status" value="1"/>
</dbReference>
<dbReference type="Proteomes" id="UP001501319">
    <property type="component" value="Unassembled WGS sequence"/>
</dbReference>
<dbReference type="InterPro" id="IPR050114">
    <property type="entry name" value="UPF0173_UPF0282_UlaG_hydrolase"/>
</dbReference>
<evidence type="ECO:0000313" key="5">
    <source>
        <dbReference type="Proteomes" id="UP001501319"/>
    </source>
</evidence>
<comment type="similarity">
    <text evidence="1">Belongs to the AHA1 family.</text>
</comment>
<protein>
    <recommendedName>
        <fullName evidence="6">MBL fold metallo-hydrolase</fullName>
    </recommendedName>
</protein>
<dbReference type="InterPro" id="IPR013538">
    <property type="entry name" value="ASHA1/2-like_C"/>
</dbReference>
<dbReference type="Gene3D" id="3.60.15.10">
    <property type="entry name" value="Ribonuclease Z/Hydroxyacylglutathione hydrolase-like"/>
    <property type="match status" value="1"/>
</dbReference>
<organism evidence="4 5">
    <name type="scientific">Kribbella alba</name>
    <dbReference type="NCBI Taxonomy" id="190197"/>
    <lineage>
        <taxon>Bacteria</taxon>
        <taxon>Bacillati</taxon>
        <taxon>Actinomycetota</taxon>
        <taxon>Actinomycetes</taxon>
        <taxon>Propionibacteriales</taxon>
        <taxon>Kribbellaceae</taxon>
        <taxon>Kribbella</taxon>
    </lineage>
</organism>
<keyword evidence="5" id="KW-1185">Reference proteome</keyword>
<accession>A0ABN2EVD0</accession>
<comment type="caution">
    <text evidence="4">The sequence shown here is derived from an EMBL/GenBank/DDBJ whole genome shotgun (WGS) entry which is preliminary data.</text>
</comment>
<gene>
    <name evidence="4" type="ORF">GCM10009744_02300</name>
</gene>